<dbReference type="Gene3D" id="3.30.1300.30">
    <property type="entry name" value="GSPII I/J protein-like"/>
    <property type="match status" value="1"/>
</dbReference>
<dbReference type="InterPro" id="IPR005628">
    <property type="entry name" value="GspK"/>
</dbReference>
<dbReference type="SUPFAM" id="SSF158544">
    <property type="entry name" value="GspK insert domain-like"/>
    <property type="match status" value="1"/>
</dbReference>
<evidence type="ECO:0000256" key="7">
    <source>
        <dbReference type="ARBA" id="ARBA00022927"/>
    </source>
</evidence>
<dbReference type="AlphaFoldDB" id="A0A1V1PG04"/>
<keyword evidence="8" id="KW-1133">Transmembrane helix</keyword>
<dbReference type="Gene3D" id="1.10.40.60">
    <property type="entry name" value="EpsJ-like"/>
    <property type="match status" value="2"/>
</dbReference>
<evidence type="ECO:0000256" key="2">
    <source>
        <dbReference type="ARBA" id="ARBA00007246"/>
    </source>
</evidence>
<evidence type="ECO:0000313" key="12">
    <source>
        <dbReference type="Proteomes" id="UP000189670"/>
    </source>
</evidence>
<evidence type="ECO:0000313" key="11">
    <source>
        <dbReference type="EMBL" id="ETR73730.1"/>
    </source>
</evidence>
<keyword evidence="7" id="KW-0653">Protein transport</keyword>
<evidence type="ECO:0000256" key="5">
    <source>
        <dbReference type="ARBA" id="ARBA00022519"/>
    </source>
</evidence>
<accession>A0A1V1PG04</accession>
<keyword evidence="4" id="KW-1003">Cell membrane</keyword>
<sequence length="353" mass="39415">MKKLMDNRGIALLMALGSVALMLAAVLQANIDAKFAIEATAVTKERHELTYDAMSGIMIAQAILIKDKTDNPKGYDAPCEDWGRQDKIGEILRALPDGAGKPTKLVISDELGKIQVNALVDAKTGKVNPAQDHLWTRAIDDIVSSPNYESDFDIINETRSIIDCLIDWIDNNDELHGINSVESDYYEGLEMPYKARDGYFTNINELLLVKGFSKQLFNAANVPRYVTVYGQSTGKHSVTYAGQINVNTADLGVLRLLIKDGYEDVLMDVDEYRKETNEDGGCFNDLQTVGAYERYFGKVFYSDIMTTQSHLFRVDSTATIGKTMKTVSAILLRTQDPKTKKWTCDMVSFKDTR</sequence>
<dbReference type="EMBL" id="ATBP01000041">
    <property type="protein sequence ID" value="ETR73730.1"/>
    <property type="molecule type" value="Genomic_DNA"/>
</dbReference>
<dbReference type="GO" id="GO:0005886">
    <property type="term" value="C:plasma membrane"/>
    <property type="evidence" value="ECO:0007669"/>
    <property type="project" value="UniProtKB-SubCell"/>
</dbReference>
<keyword evidence="6" id="KW-0812">Transmembrane</keyword>
<evidence type="ECO:0000256" key="1">
    <source>
        <dbReference type="ARBA" id="ARBA00004533"/>
    </source>
</evidence>
<keyword evidence="5" id="KW-0997">Cell inner membrane</keyword>
<dbReference type="Proteomes" id="UP000189670">
    <property type="component" value="Unassembled WGS sequence"/>
</dbReference>
<protein>
    <submittedName>
        <fullName evidence="11">General secretion pathway protein K</fullName>
    </submittedName>
</protein>
<gene>
    <name evidence="11" type="ORF">OMM_00739</name>
</gene>
<keyword evidence="3" id="KW-0813">Transport</keyword>
<dbReference type="PIRSF" id="PIRSF002786">
    <property type="entry name" value="XcpX"/>
    <property type="match status" value="1"/>
</dbReference>
<evidence type="ECO:0000256" key="4">
    <source>
        <dbReference type="ARBA" id="ARBA00022475"/>
    </source>
</evidence>
<evidence type="ECO:0000256" key="8">
    <source>
        <dbReference type="ARBA" id="ARBA00022989"/>
    </source>
</evidence>
<evidence type="ECO:0000256" key="6">
    <source>
        <dbReference type="ARBA" id="ARBA00022692"/>
    </source>
</evidence>
<comment type="similarity">
    <text evidence="2">Belongs to the GSP K family.</text>
</comment>
<reference evidence="12" key="1">
    <citation type="submission" date="2012-11" db="EMBL/GenBank/DDBJ databases">
        <authorList>
            <person name="Lucero-Rivera Y.E."/>
            <person name="Tovar-Ramirez D."/>
        </authorList>
    </citation>
    <scope>NUCLEOTIDE SEQUENCE [LARGE SCALE GENOMIC DNA]</scope>
    <source>
        <strain evidence="12">Araruama</strain>
    </source>
</reference>
<dbReference type="PANTHER" id="PTHR38831:SF2">
    <property type="entry name" value="TYPE II SECRETION SYSTEM PROTEIN K"/>
    <property type="match status" value="1"/>
</dbReference>
<dbReference type="InterPro" id="IPR049031">
    <property type="entry name" value="T2SSK_SAM-like_1st"/>
</dbReference>
<proteinExistence type="inferred from homology"/>
<comment type="caution">
    <text evidence="11">The sequence shown here is derived from an EMBL/GenBank/DDBJ whole genome shotgun (WGS) entry which is preliminary data.</text>
</comment>
<dbReference type="PANTHER" id="PTHR38831">
    <property type="entry name" value="TYPE II SECRETION SYSTEM PROTEIN K"/>
    <property type="match status" value="1"/>
</dbReference>
<name>A0A1V1PG04_9BACT</name>
<dbReference type="GO" id="GO:0009306">
    <property type="term" value="P:protein secretion"/>
    <property type="evidence" value="ECO:0007669"/>
    <property type="project" value="InterPro"/>
</dbReference>
<evidence type="ECO:0000256" key="3">
    <source>
        <dbReference type="ARBA" id="ARBA00022448"/>
    </source>
</evidence>
<evidence type="ECO:0000259" key="10">
    <source>
        <dbReference type="Pfam" id="PF21687"/>
    </source>
</evidence>
<dbReference type="Pfam" id="PF21687">
    <property type="entry name" value="T2SSK_1st"/>
    <property type="match status" value="1"/>
</dbReference>
<comment type="subcellular location">
    <subcellularLocation>
        <location evidence="1">Cell inner membrane</location>
    </subcellularLocation>
</comment>
<feature type="domain" description="T2SS protein K first SAM-like" evidence="10">
    <location>
        <begin position="112"/>
        <end position="229"/>
    </location>
</feature>
<evidence type="ECO:0000256" key="9">
    <source>
        <dbReference type="ARBA" id="ARBA00023136"/>
    </source>
</evidence>
<organism evidence="11 12">
    <name type="scientific">Candidatus Magnetoglobus multicellularis str. Araruama</name>
    <dbReference type="NCBI Taxonomy" id="890399"/>
    <lineage>
        <taxon>Bacteria</taxon>
        <taxon>Pseudomonadati</taxon>
        <taxon>Thermodesulfobacteriota</taxon>
        <taxon>Desulfobacteria</taxon>
        <taxon>Desulfobacterales</taxon>
        <taxon>Desulfobacteraceae</taxon>
        <taxon>Candidatus Magnetoglobus</taxon>
    </lineage>
</organism>
<dbReference type="InterPro" id="IPR038072">
    <property type="entry name" value="GspK_central_sf"/>
</dbReference>
<keyword evidence="9" id="KW-0472">Membrane</keyword>